<evidence type="ECO:0000313" key="3">
    <source>
        <dbReference type="EMBL" id="CAI3997457.1"/>
    </source>
</evidence>
<dbReference type="PANTHER" id="PTHR11200:SF300">
    <property type="entry name" value="TYPE II INOSITOL 1,4,5-TRISPHOSPHATE 5-PHOSPHATASE"/>
    <property type="match status" value="1"/>
</dbReference>
<feature type="compositionally biased region" description="Low complexity" evidence="1">
    <location>
        <begin position="319"/>
        <end position="332"/>
    </location>
</feature>
<feature type="region of interest" description="Disordered" evidence="1">
    <location>
        <begin position="319"/>
        <end position="354"/>
    </location>
</feature>
<dbReference type="Proteomes" id="UP001152797">
    <property type="component" value="Unassembled WGS sequence"/>
</dbReference>
<dbReference type="Gene3D" id="3.60.10.10">
    <property type="entry name" value="Endonuclease/exonuclease/phosphatase"/>
    <property type="match status" value="1"/>
</dbReference>
<proteinExistence type="predicted"/>
<dbReference type="EMBL" id="CAMXCT010002336">
    <property type="protein sequence ID" value="CAI3997457.1"/>
    <property type="molecule type" value="Genomic_DNA"/>
</dbReference>
<sequence length="846" mass="95425">MGRRCVLSWKQPRGFMRPSTISPGDLLLEEVDETLLQELQDAHSSAACEGFVFHEEQYTNHREVWAYHDYLPMELAKLPASSVEVFSQPRRTRKERANTMARELSSPDDRRLRLLCLTWNVGATRPLSSESLEAVLDEEPSPDLCIIGFQETCQLSARRLLADGTEWEQWQKWAEKSVKDAYEGELQLLESVHLVGLLILVFVRSSFAPLVENTRCTSLGIGVGGYGGNKGAVAVRFELGRSSFCFVNVHLAAGQENYIARCQNYSTILNKLRFDDELVHSEDVVRSYTDLGEASIKDVRADEGMRRVAARLRAQLARVRSGQAAPAPTSTEEAPEARSNSVGGLEAGSAQSTRSGTRILDHDHVVWLGDTNSRLHWPGHLGGMPLQQARQKVQQRRFGELLALDQLTLMRRDRMAFHDFEEHPICFVPSYKWHPGTDAYDMRSQKHVPAWTDRILFRSKTRSDHRLVFASLRAPCDDQISGKRRQRPTAFGQATSLEIEPQEVSFKAAKPDVSMHHTAKLILKCSSGLLRQRFEVFFETSLGDTLPLVGLYQSQAEADDDEEDGLPSLARWLRVSPPRGVVRTSRPMELSINLCVTGPVLVRCEQELKILVRVGDDVPERCMDVRMRIRAQLEPSVMRAPLEELLKLGRKPLLGEDSRVAGQAGPLLPPKEMMSVMQWVLIQSRDMAPGSLVWWFDPLKEHSSRTDTELRELQRYVEHGWTFPRDTMQLSPLSGTLFLLKCLEVLPEPLLPSILVKDAGDAKKVSSTLRSLPELPRVVLLTVLAFFTQLALRHGGRMDFTARFVSSLMQAEPAPESAVQLISTLAEEVKAERRFPPLETIRRYSN</sequence>
<gene>
    <name evidence="3" type="ORF">C1SCF055_LOCUS23838</name>
</gene>
<dbReference type="EMBL" id="CAMXCT020002336">
    <property type="protein sequence ID" value="CAL1150832.1"/>
    <property type="molecule type" value="Genomic_DNA"/>
</dbReference>
<protein>
    <submittedName>
        <fullName evidence="4">Type II inositol polyphosphate 5-phosphatase 15 (At5PTase15) (Protein FRAGILE FIBER 3)</fullName>
    </submittedName>
</protein>
<name>A0A9P1CRY8_9DINO</name>
<accession>A0A9P1CRY8</accession>
<dbReference type="Pfam" id="PF22669">
    <property type="entry name" value="Exo_endo_phos2"/>
    <property type="match status" value="2"/>
</dbReference>
<dbReference type="PANTHER" id="PTHR11200">
    <property type="entry name" value="INOSITOL 5-PHOSPHATASE"/>
    <property type="match status" value="1"/>
</dbReference>
<dbReference type="InterPro" id="IPR036691">
    <property type="entry name" value="Endo/exonu/phosph_ase_sf"/>
</dbReference>
<keyword evidence="5" id="KW-1185">Reference proteome</keyword>
<dbReference type="AlphaFoldDB" id="A0A9P1CRY8"/>
<dbReference type="SMART" id="SM00128">
    <property type="entry name" value="IPPc"/>
    <property type="match status" value="1"/>
</dbReference>
<reference evidence="4 5" key="2">
    <citation type="submission" date="2024-05" db="EMBL/GenBank/DDBJ databases">
        <authorList>
            <person name="Chen Y."/>
            <person name="Shah S."/>
            <person name="Dougan E. K."/>
            <person name="Thang M."/>
            <person name="Chan C."/>
        </authorList>
    </citation>
    <scope>NUCLEOTIDE SEQUENCE [LARGE SCALE GENOMIC DNA]</scope>
</reference>
<dbReference type="GO" id="GO:0004439">
    <property type="term" value="F:phosphatidylinositol-4,5-bisphosphate 5-phosphatase activity"/>
    <property type="evidence" value="ECO:0007669"/>
    <property type="project" value="TreeGrafter"/>
</dbReference>
<evidence type="ECO:0000256" key="1">
    <source>
        <dbReference type="SAM" id="MobiDB-lite"/>
    </source>
</evidence>
<dbReference type="GO" id="GO:0046856">
    <property type="term" value="P:phosphatidylinositol dephosphorylation"/>
    <property type="evidence" value="ECO:0007669"/>
    <property type="project" value="InterPro"/>
</dbReference>
<organism evidence="3">
    <name type="scientific">Cladocopium goreaui</name>
    <dbReference type="NCBI Taxonomy" id="2562237"/>
    <lineage>
        <taxon>Eukaryota</taxon>
        <taxon>Sar</taxon>
        <taxon>Alveolata</taxon>
        <taxon>Dinophyceae</taxon>
        <taxon>Suessiales</taxon>
        <taxon>Symbiodiniaceae</taxon>
        <taxon>Cladocopium</taxon>
    </lineage>
</organism>
<evidence type="ECO:0000313" key="4">
    <source>
        <dbReference type="EMBL" id="CAL4784769.1"/>
    </source>
</evidence>
<evidence type="ECO:0000259" key="2">
    <source>
        <dbReference type="SMART" id="SM00128"/>
    </source>
</evidence>
<dbReference type="SUPFAM" id="SSF56219">
    <property type="entry name" value="DNase I-like"/>
    <property type="match status" value="1"/>
</dbReference>
<reference evidence="3" key="1">
    <citation type="submission" date="2022-10" db="EMBL/GenBank/DDBJ databases">
        <authorList>
            <person name="Chen Y."/>
            <person name="Dougan E. K."/>
            <person name="Chan C."/>
            <person name="Rhodes N."/>
            <person name="Thang M."/>
        </authorList>
    </citation>
    <scope>NUCLEOTIDE SEQUENCE</scope>
</reference>
<dbReference type="InterPro" id="IPR046985">
    <property type="entry name" value="IP5"/>
</dbReference>
<feature type="domain" description="Inositol polyphosphate-related phosphatase" evidence="2">
    <location>
        <begin position="110"/>
        <end position="481"/>
    </location>
</feature>
<dbReference type="EMBL" id="CAMXCT030002336">
    <property type="protein sequence ID" value="CAL4784769.1"/>
    <property type="molecule type" value="Genomic_DNA"/>
</dbReference>
<dbReference type="OrthoDB" id="7862313at2759"/>
<dbReference type="InterPro" id="IPR000300">
    <property type="entry name" value="IPPc"/>
</dbReference>
<evidence type="ECO:0000313" key="5">
    <source>
        <dbReference type="Proteomes" id="UP001152797"/>
    </source>
</evidence>
<comment type="caution">
    <text evidence="3">The sequence shown here is derived from an EMBL/GenBank/DDBJ whole genome shotgun (WGS) entry which is preliminary data.</text>
</comment>